<evidence type="ECO:0000256" key="1">
    <source>
        <dbReference type="SAM" id="MobiDB-lite"/>
    </source>
</evidence>
<dbReference type="EMBL" id="JACAGC010000025">
    <property type="protein sequence ID" value="KAF6278115.1"/>
    <property type="molecule type" value="Genomic_DNA"/>
</dbReference>
<comment type="caution">
    <text evidence="2">The sequence shown here is derived from an EMBL/GenBank/DDBJ whole genome shotgun (WGS) entry which is preliminary data.</text>
</comment>
<feature type="region of interest" description="Disordered" evidence="1">
    <location>
        <begin position="1"/>
        <end position="21"/>
    </location>
</feature>
<evidence type="ECO:0000313" key="2">
    <source>
        <dbReference type="EMBL" id="KAF6278115.1"/>
    </source>
</evidence>
<accession>A0A7J7RQA1</accession>
<protein>
    <submittedName>
        <fullName evidence="2">Uncharacterized protein</fullName>
    </submittedName>
</protein>
<reference evidence="2 3" key="1">
    <citation type="journal article" date="2020" name="Nature">
        <title>Six reference-quality genomes reveal evolution of bat adaptations.</title>
        <authorList>
            <person name="Jebb D."/>
            <person name="Huang Z."/>
            <person name="Pippel M."/>
            <person name="Hughes G.M."/>
            <person name="Lavrichenko K."/>
            <person name="Devanna P."/>
            <person name="Winkler S."/>
            <person name="Jermiin L.S."/>
            <person name="Skirmuntt E.C."/>
            <person name="Katzourakis A."/>
            <person name="Burkitt-Gray L."/>
            <person name="Ray D.A."/>
            <person name="Sullivan K.A.M."/>
            <person name="Roscito J.G."/>
            <person name="Kirilenko B.M."/>
            <person name="Davalos L.M."/>
            <person name="Corthals A.P."/>
            <person name="Power M.L."/>
            <person name="Jones G."/>
            <person name="Ransome R.D."/>
            <person name="Dechmann D.K.N."/>
            <person name="Locatelli A.G."/>
            <person name="Puechmaille S.J."/>
            <person name="Fedrigo O."/>
            <person name="Jarvis E.D."/>
            <person name="Hiller M."/>
            <person name="Vernes S.C."/>
            <person name="Myers E.W."/>
            <person name="Teeling E.C."/>
        </authorList>
    </citation>
    <scope>NUCLEOTIDE SEQUENCE [LARGE SCALE GENOMIC DNA]</scope>
    <source>
        <strain evidence="2">MRhiFer1</strain>
        <tissue evidence="2">Lung</tissue>
    </source>
</reference>
<organism evidence="2 3">
    <name type="scientific">Rhinolophus ferrumequinum</name>
    <name type="common">Greater horseshoe bat</name>
    <dbReference type="NCBI Taxonomy" id="59479"/>
    <lineage>
        <taxon>Eukaryota</taxon>
        <taxon>Metazoa</taxon>
        <taxon>Chordata</taxon>
        <taxon>Craniata</taxon>
        <taxon>Vertebrata</taxon>
        <taxon>Euteleostomi</taxon>
        <taxon>Mammalia</taxon>
        <taxon>Eutheria</taxon>
        <taxon>Laurasiatheria</taxon>
        <taxon>Chiroptera</taxon>
        <taxon>Yinpterochiroptera</taxon>
        <taxon>Rhinolophoidea</taxon>
        <taxon>Rhinolophidae</taxon>
        <taxon>Rhinolophinae</taxon>
        <taxon>Rhinolophus</taxon>
    </lineage>
</organism>
<gene>
    <name evidence="2" type="ORF">mRhiFer1_009399</name>
</gene>
<name>A0A7J7RQA1_RHIFE</name>
<proteinExistence type="predicted"/>
<dbReference type="AlphaFoldDB" id="A0A7J7RQA1"/>
<dbReference type="Proteomes" id="UP000585614">
    <property type="component" value="Unassembled WGS sequence"/>
</dbReference>
<evidence type="ECO:0000313" key="3">
    <source>
        <dbReference type="Proteomes" id="UP000585614"/>
    </source>
</evidence>
<sequence length="193" mass="21801">MSRCPGEPAMNTSSSGTMEAPRSLGCSNCVLYSLRVSTLEYTGPPYSLAIVLHLFLKNQILVEIIPMLHDAVPFFEKHEEHFYFKYQKFSENWSICIDPVTLSHLVDTGFRWQDTVFCGYSVPWGLGLGLALGLTNFTNPANQPCPRAISLTPKKNEFQEQQHRHQKIGNLYKIRIHALRKGLSCVSLAVNNE</sequence>